<feature type="transmembrane region" description="Helical" evidence="4">
    <location>
        <begin position="48"/>
        <end position="67"/>
    </location>
</feature>
<feature type="transmembrane region" description="Helical" evidence="4">
    <location>
        <begin position="79"/>
        <end position="101"/>
    </location>
</feature>
<dbReference type="Gene3D" id="1.20.1250.20">
    <property type="entry name" value="MFS general substrate transporter like domains"/>
    <property type="match status" value="1"/>
</dbReference>
<keyword evidence="3 4" id="KW-0472">Membrane</keyword>
<accession>A0ABX1E657</accession>
<reference evidence="6 7" key="1">
    <citation type="submission" date="2020-03" db="EMBL/GenBank/DDBJ databases">
        <title>Roseomonas selenitidurans sp. nov. isolated from urban soil.</title>
        <authorList>
            <person name="Liu H."/>
        </authorList>
    </citation>
    <scope>NUCLEOTIDE SEQUENCE [LARGE SCALE GENOMIC DNA]</scope>
    <source>
        <strain evidence="6 7">BU-1</strain>
    </source>
</reference>
<evidence type="ECO:0000256" key="3">
    <source>
        <dbReference type="ARBA" id="ARBA00023136"/>
    </source>
</evidence>
<feature type="domain" description="Major facilitator superfamily (MFS) profile" evidence="5">
    <location>
        <begin position="12"/>
        <end position="389"/>
    </location>
</feature>
<feature type="transmembrane region" description="Helical" evidence="4">
    <location>
        <begin position="283"/>
        <end position="307"/>
    </location>
</feature>
<feature type="transmembrane region" description="Helical" evidence="4">
    <location>
        <begin position="240"/>
        <end position="262"/>
    </location>
</feature>
<evidence type="ECO:0000256" key="4">
    <source>
        <dbReference type="SAM" id="Phobius"/>
    </source>
</evidence>
<dbReference type="InterPro" id="IPR011701">
    <property type="entry name" value="MFS"/>
</dbReference>
<dbReference type="Pfam" id="PF07690">
    <property type="entry name" value="MFS_1"/>
    <property type="match status" value="1"/>
</dbReference>
<keyword evidence="2 4" id="KW-1133">Transmembrane helix</keyword>
<dbReference type="Proteomes" id="UP000787635">
    <property type="component" value="Unassembled WGS sequence"/>
</dbReference>
<dbReference type="InterPro" id="IPR036259">
    <property type="entry name" value="MFS_trans_sf"/>
</dbReference>
<dbReference type="EMBL" id="JAAVNE010000028">
    <property type="protein sequence ID" value="NKC32561.1"/>
    <property type="molecule type" value="Genomic_DNA"/>
</dbReference>
<proteinExistence type="predicted"/>
<evidence type="ECO:0000313" key="6">
    <source>
        <dbReference type="EMBL" id="NKC32561.1"/>
    </source>
</evidence>
<name>A0ABX1E657_9PROT</name>
<feature type="transmembrane region" description="Helical" evidence="4">
    <location>
        <begin position="107"/>
        <end position="131"/>
    </location>
</feature>
<organism evidence="6 7">
    <name type="scientific">Falsiroseomonas selenitidurans</name>
    <dbReference type="NCBI Taxonomy" id="2716335"/>
    <lineage>
        <taxon>Bacteria</taxon>
        <taxon>Pseudomonadati</taxon>
        <taxon>Pseudomonadota</taxon>
        <taxon>Alphaproteobacteria</taxon>
        <taxon>Acetobacterales</taxon>
        <taxon>Roseomonadaceae</taxon>
        <taxon>Falsiroseomonas</taxon>
    </lineage>
</organism>
<feature type="transmembrane region" description="Helical" evidence="4">
    <location>
        <begin position="363"/>
        <end position="384"/>
    </location>
</feature>
<evidence type="ECO:0000313" key="7">
    <source>
        <dbReference type="Proteomes" id="UP000787635"/>
    </source>
</evidence>
<evidence type="ECO:0000259" key="5">
    <source>
        <dbReference type="PROSITE" id="PS50850"/>
    </source>
</evidence>
<comment type="caution">
    <text evidence="6">The sequence shown here is derived from an EMBL/GenBank/DDBJ whole genome shotgun (WGS) entry which is preliminary data.</text>
</comment>
<dbReference type="InterPro" id="IPR020846">
    <property type="entry name" value="MFS_dom"/>
</dbReference>
<evidence type="ECO:0000256" key="1">
    <source>
        <dbReference type="ARBA" id="ARBA00022692"/>
    </source>
</evidence>
<feature type="transmembrane region" description="Helical" evidence="4">
    <location>
        <begin position="138"/>
        <end position="157"/>
    </location>
</feature>
<dbReference type="RefSeq" id="WP_168032792.1">
    <property type="nucleotide sequence ID" value="NZ_JAAVNE010000028.1"/>
</dbReference>
<dbReference type="SUPFAM" id="SSF103473">
    <property type="entry name" value="MFS general substrate transporter"/>
    <property type="match status" value="1"/>
</dbReference>
<keyword evidence="1 4" id="KW-0812">Transmembrane</keyword>
<feature type="transmembrane region" description="Helical" evidence="4">
    <location>
        <begin position="215"/>
        <end position="234"/>
    </location>
</feature>
<gene>
    <name evidence="6" type="ORF">HEQ75_16970</name>
</gene>
<keyword evidence="7" id="KW-1185">Reference proteome</keyword>
<dbReference type="PROSITE" id="PS50850">
    <property type="entry name" value="MFS"/>
    <property type="match status" value="1"/>
</dbReference>
<sequence length="393" mass="39159">MNEPAPAGSRRVVIALGSAQTLAWGSSYYLPAILAVPMADSFGIPSSWVFGAFSASLILSALVAPAVGRAIDVRGGRGVLALSNLVFAAGLAGLALAPGFWWLAAAWLVMGLAMSLGLYDAAFATLAGLYGRAARAPITGITLIAGFASTVAWPVSALLEEGFGWRGTCLAWAGLHLLLGLPLNRLLVPPAPPPERHAAAAAEAGPPPSRLAMPLLAFVFAATWFIAGAMAAHLPTLLQAAGATSAAAVAAGALIGPAQVAARVAEFGLLRRFHPLVSARLAALGHPLGALVLAVFGGPAAAAFAVLHGMGNGVMTIAKGTLPLAVFGPGGYGARQGLLGAPARLLQSGAPFLFGLLLEAGGVGAALLLTGGLSVAACLALLLLQAAPATPRA</sequence>
<protein>
    <submittedName>
        <fullName evidence="6">MFS transporter</fullName>
    </submittedName>
</protein>
<evidence type="ECO:0000256" key="2">
    <source>
        <dbReference type="ARBA" id="ARBA00022989"/>
    </source>
</evidence>
<feature type="transmembrane region" description="Helical" evidence="4">
    <location>
        <begin position="12"/>
        <end position="36"/>
    </location>
</feature>